<reference evidence="2" key="1">
    <citation type="submission" date="2020-11" db="EMBL/GenBank/DDBJ databases">
        <title>Kefir isolates.</title>
        <authorList>
            <person name="Marcisauskas S."/>
            <person name="Kim Y."/>
            <person name="Blasche S."/>
        </authorList>
    </citation>
    <scope>NUCLEOTIDE SEQUENCE</scope>
    <source>
        <strain evidence="2">Olga-1</strain>
    </source>
</reference>
<protein>
    <submittedName>
        <fullName evidence="2">Uncharacterized protein</fullName>
    </submittedName>
</protein>
<evidence type="ECO:0000313" key="2">
    <source>
        <dbReference type="EMBL" id="KAG0688866.1"/>
    </source>
</evidence>
<evidence type="ECO:0000256" key="1">
    <source>
        <dbReference type="SAM" id="MobiDB-lite"/>
    </source>
</evidence>
<evidence type="ECO:0000313" key="3">
    <source>
        <dbReference type="Proteomes" id="UP000697127"/>
    </source>
</evidence>
<dbReference type="Proteomes" id="UP000697127">
    <property type="component" value="Unassembled WGS sequence"/>
</dbReference>
<feature type="compositionally biased region" description="Basic and acidic residues" evidence="1">
    <location>
        <begin position="98"/>
        <end position="181"/>
    </location>
</feature>
<name>A0A9P6WKM0_9ASCO</name>
<accession>A0A9P6WKM0</accession>
<proteinExistence type="predicted"/>
<sequence length="181" mass="20725">MLIFRKSLVTKLAIAAFVLVLSAYLFTYHSDKIQKHYDNVRRAGLSWNDEDRYTDSYLKQLKLASHDKTGKHTSSEFKKVKEEVDYTNYNYDNGYGNDLKELELQDSKDDSIDESSKDSTDESTDESTHESTDESTHDSKHESTHESNDESAHDLTHESLEDIAEESSHESSKDSAEESEN</sequence>
<gene>
    <name evidence="2" type="ORF">C6P40_000399</name>
</gene>
<organism evidence="2 3">
    <name type="scientific">Pichia californica</name>
    <dbReference type="NCBI Taxonomy" id="460514"/>
    <lineage>
        <taxon>Eukaryota</taxon>
        <taxon>Fungi</taxon>
        <taxon>Dikarya</taxon>
        <taxon>Ascomycota</taxon>
        <taxon>Saccharomycotina</taxon>
        <taxon>Pichiomycetes</taxon>
        <taxon>Pichiales</taxon>
        <taxon>Pichiaceae</taxon>
        <taxon>Pichia</taxon>
    </lineage>
</organism>
<keyword evidence="3" id="KW-1185">Reference proteome</keyword>
<feature type="region of interest" description="Disordered" evidence="1">
    <location>
        <begin position="88"/>
        <end position="181"/>
    </location>
</feature>
<dbReference type="EMBL" id="PUHW01000116">
    <property type="protein sequence ID" value="KAG0688866.1"/>
    <property type="molecule type" value="Genomic_DNA"/>
</dbReference>
<dbReference type="AlphaFoldDB" id="A0A9P6WKM0"/>
<feature type="compositionally biased region" description="Low complexity" evidence="1">
    <location>
        <begin position="88"/>
        <end position="97"/>
    </location>
</feature>
<comment type="caution">
    <text evidence="2">The sequence shown here is derived from an EMBL/GenBank/DDBJ whole genome shotgun (WGS) entry which is preliminary data.</text>
</comment>